<dbReference type="EMBL" id="QUNS01000009">
    <property type="protein sequence ID" value="REH45866.1"/>
    <property type="molecule type" value="Genomic_DNA"/>
</dbReference>
<comment type="caution">
    <text evidence="1">The sequence shown here is derived from an EMBL/GenBank/DDBJ whole genome shotgun (WGS) entry which is preliminary data.</text>
</comment>
<reference evidence="1 2" key="1">
    <citation type="submission" date="2018-08" db="EMBL/GenBank/DDBJ databases">
        <title>Genomic Encyclopedia of Type Strains, Phase IV (KMG-IV): sequencing the most valuable type-strain genomes for metagenomic binning, comparative biology and taxonomic classification.</title>
        <authorList>
            <person name="Goeker M."/>
        </authorList>
    </citation>
    <scope>NUCLEOTIDE SEQUENCE [LARGE SCALE GENOMIC DNA]</scope>
    <source>
        <strain evidence="1 2">DSM 18841</strain>
    </source>
</reference>
<keyword evidence="2" id="KW-1185">Reference proteome</keyword>
<dbReference type="Proteomes" id="UP000256884">
    <property type="component" value="Unassembled WGS sequence"/>
</dbReference>
<evidence type="ECO:0000313" key="2">
    <source>
        <dbReference type="Proteomes" id="UP000256884"/>
    </source>
</evidence>
<evidence type="ECO:0008006" key="3">
    <source>
        <dbReference type="Google" id="ProtNLM"/>
    </source>
</evidence>
<protein>
    <recommendedName>
        <fullName evidence="3">Lipoprotein</fullName>
    </recommendedName>
</protein>
<proteinExistence type="predicted"/>
<evidence type="ECO:0000313" key="1">
    <source>
        <dbReference type="EMBL" id="REH45866.1"/>
    </source>
</evidence>
<dbReference type="OrthoDB" id="1445831at2"/>
<dbReference type="AlphaFoldDB" id="A0A3E0HI38"/>
<gene>
    <name evidence="1" type="ORF">C7448_109119</name>
</gene>
<accession>A0A3E0HI38</accession>
<sequence>MKNIIYVFFLFISLTSCGVKKEKILEQKRIESLTSSLNYKVTLPENWKPILNSHNLLSYSPKNLGDIFYKNIVQIHELKAVKVDEDSLNKLVQEKVKQWNNNVKINSQNLIKGTTKYGETYTYVYEHNWNSTHYKNTFIYFRYNDIVYEFNYSSDIRFYEKYKNDVTFILNNLKFNE</sequence>
<dbReference type="PROSITE" id="PS51257">
    <property type="entry name" value="PROKAR_LIPOPROTEIN"/>
    <property type="match status" value="1"/>
</dbReference>
<dbReference type="RefSeq" id="WP_115902051.1">
    <property type="nucleotide sequence ID" value="NZ_QUNS01000009.1"/>
</dbReference>
<name>A0A3E0HI38_9FLAO</name>
<organism evidence="1 2">
    <name type="scientific">Tenacibaculum gallaicum</name>
    <dbReference type="NCBI Taxonomy" id="561505"/>
    <lineage>
        <taxon>Bacteria</taxon>
        <taxon>Pseudomonadati</taxon>
        <taxon>Bacteroidota</taxon>
        <taxon>Flavobacteriia</taxon>
        <taxon>Flavobacteriales</taxon>
        <taxon>Flavobacteriaceae</taxon>
        <taxon>Tenacibaculum</taxon>
    </lineage>
</organism>